<dbReference type="PRINTS" id="PR00721">
    <property type="entry name" value="STOMATIN"/>
</dbReference>
<accession>D8LVW2</accession>
<dbReference type="InterPro" id="IPR001972">
    <property type="entry name" value="Stomatin_HflK_fam"/>
</dbReference>
<dbReference type="GO" id="GO:0016020">
    <property type="term" value="C:membrane"/>
    <property type="evidence" value="ECO:0007669"/>
    <property type="project" value="InterPro"/>
</dbReference>
<dbReference type="EMBL" id="FN668638">
    <property type="protein sequence ID" value="CBK19951.2"/>
    <property type="molecule type" value="Genomic_DNA"/>
</dbReference>
<dbReference type="InterPro" id="IPR050710">
    <property type="entry name" value="Band7/mec-2_domain"/>
</dbReference>
<dbReference type="SUPFAM" id="SSF117892">
    <property type="entry name" value="Band 7/SPFH domain"/>
    <property type="match status" value="1"/>
</dbReference>
<evidence type="ECO:0000313" key="2">
    <source>
        <dbReference type="EMBL" id="CBK19951.2"/>
    </source>
</evidence>
<dbReference type="RefSeq" id="XP_012893999.1">
    <property type="nucleotide sequence ID" value="XM_013038545.1"/>
</dbReference>
<dbReference type="Pfam" id="PF01145">
    <property type="entry name" value="Band_7"/>
    <property type="match status" value="1"/>
</dbReference>
<dbReference type="Proteomes" id="UP000008312">
    <property type="component" value="Unassembled WGS sequence"/>
</dbReference>
<dbReference type="GeneID" id="24917666"/>
<dbReference type="InParanoid" id="D8LVW2"/>
<dbReference type="PANTHER" id="PTHR43327">
    <property type="entry name" value="STOMATIN-LIKE PROTEIN 2, MITOCHONDRIAL"/>
    <property type="match status" value="1"/>
</dbReference>
<proteinExistence type="predicted"/>
<dbReference type="OrthoDB" id="434619at2759"/>
<evidence type="ECO:0000313" key="3">
    <source>
        <dbReference type="Proteomes" id="UP000008312"/>
    </source>
</evidence>
<name>D8LVW2_BLAHO</name>
<feature type="domain" description="Band 7" evidence="1">
    <location>
        <begin position="3"/>
        <end position="108"/>
    </location>
</feature>
<dbReference type="AlphaFoldDB" id="D8LVW2"/>
<reference evidence="2" key="1">
    <citation type="submission" date="2010-02" db="EMBL/GenBank/DDBJ databases">
        <title>Sequencing and annotation of the Blastocystis hominis genome.</title>
        <authorList>
            <person name="Wincker P."/>
        </authorList>
    </citation>
    <scope>NUCLEOTIDE SEQUENCE</scope>
    <source>
        <strain evidence="2">Singapore isolate B</strain>
    </source>
</reference>
<dbReference type="InterPro" id="IPR001107">
    <property type="entry name" value="Band_7"/>
</dbReference>
<sequence length="209" mass="23099">MMLVRVTDPVRVAYETYDLMEAVERLVQTSLRSVIGDMGLDDTLASRQEIEKLVSNKVCKICQDWGLTVTGVDLLEIDPTRTIQQAMHEQIRAERYRRTQKVTAEGMAEKLRLQAEGNCQAAKTRATGDSTSVKSIAEGNRNARLIIAEKTAESLNVVAEALKGVTKDPTQYLIGVQYVNMLKEIAKKAKAVTVYLPLETDIGGIASKL</sequence>
<dbReference type="Gene3D" id="3.30.479.30">
    <property type="entry name" value="Band 7 domain"/>
    <property type="match status" value="1"/>
</dbReference>
<keyword evidence="3" id="KW-1185">Reference proteome</keyword>
<dbReference type="PANTHER" id="PTHR43327:SF10">
    <property type="entry name" value="STOMATIN-LIKE PROTEIN 2, MITOCHONDRIAL"/>
    <property type="match status" value="1"/>
</dbReference>
<gene>
    <name evidence="2" type="ORF">GSBLH_T00000354001</name>
</gene>
<evidence type="ECO:0000259" key="1">
    <source>
        <dbReference type="Pfam" id="PF01145"/>
    </source>
</evidence>
<organism evidence="2">
    <name type="scientific">Blastocystis hominis</name>
    <dbReference type="NCBI Taxonomy" id="12968"/>
    <lineage>
        <taxon>Eukaryota</taxon>
        <taxon>Sar</taxon>
        <taxon>Stramenopiles</taxon>
        <taxon>Bigyra</taxon>
        <taxon>Opalozoa</taxon>
        <taxon>Opalinata</taxon>
        <taxon>Blastocystidae</taxon>
        <taxon>Blastocystis</taxon>
    </lineage>
</organism>
<protein>
    <recommendedName>
        <fullName evidence="1">Band 7 domain-containing protein</fullName>
    </recommendedName>
</protein>
<dbReference type="InterPro" id="IPR036013">
    <property type="entry name" value="Band_7/SPFH_dom_sf"/>
</dbReference>